<feature type="compositionally biased region" description="Basic residues" evidence="1">
    <location>
        <begin position="256"/>
        <end position="275"/>
    </location>
</feature>
<evidence type="ECO:0000256" key="1">
    <source>
        <dbReference type="SAM" id="MobiDB-lite"/>
    </source>
</evidence>
<gene>
    <name evidence="2" type="ORF">AMAG_13749</name>
</gene>
<dbReference type="InterPro" id="IPR013927">
    <property type="entry name" value="TF_Opi1_Ccg-8"/>
</dbReference>
<feature type="compositionally biased region" description="Acidic residues" evidence="1">
    <location>
        <begin position="58"/>
        <end position="72"/>
    </location>
</feature>
<evidence type="ECO:0000313" key="3">
    <source>
        <dbReference type="Proteomes" id="UP000054350"/>
    </source>
</evidence>
<feature type="compositionally biased region" description="Low complexity" evidence="1">
    <location>
        <begin position="104"/>
        <end position="114"/>
    </location>
</feature>
<evidence type="ECO:0000313" key="2">
    <source>
        <dbReference type="EMBL" id="KNE69383.1"/>
    </source>
</evidence>
<dbReference type="Pfam" id="PF08618">
    <property type="entry name" value="Opi1"/>
    <property type="match status" value="1"/>
</dbReference>
<dbReference type="VEuPathDB" id="FungiDB:AMAG_13749"/>
<accession>A0A0L0T3G8</accession>
<feature type="compositionally biased region" description="Low complexity" evidence="1">
    <location>
        <begin position="288"/>
        <end position="300"/>
    </location>
</feature>
<dbReference type="AlphaFoldDB" id="A0A0L0T3G8"/>
<feature type="region of interest" description="Disordered" evidence="1">
    <location>
        <begin position="47"/>
        <end position="117"/>
    </location>
</feature>
<dbReference type="OrthoDB" id="2441642at2759"/>
<sequence length="379" mass="38769">MIEPPLPAAPVAGAVPIASADAAAAPMPTALPLPAATPRISVMALCNDADPADHGDHGDDDDDDAQVVDDDVNGALPLPVSVPAPPTAAAATAPGDTSEPAPPASAAGPAATMADEPDPDMMLAAQALDGLRASVPPSASPAHGAAQAPHFLSRVSALPLVNTSIKSISNLYASTKATSKVVQYSADVLEANVVRPFGAMAGRYLQHSPVVHSVDEFACRQFDRLVGSPPAQLGATMDVDGLAPPPQHQQMPPFVHTHHHAHAHAAGHAHAHAHVLAHAAHAPPPRTPATLALAQAAMSSPKKRPRASSSLHHSTTAGSAALDQPDAPRHLRRASVSSTRTLSPAPAAARPVHRSRWQQMTAGAVRPLVPVPPVVSEER</sequence>
<dbReference type="Proteomes" id="UP000054350">
    <property type="component" value="Unassembled WGS sequence"/>
</dbReference>
<reference evidence="2 3" key="1">
    <citation type="submission" date="2009-11" db="EMBL/GenBank/DDBJ databases">
        <title>Annotation of Allomyces macrogynus ATCC 38327.</title>
        <authorList>
            <consortium name="The Broad Institute Genome Sequencing Platform"/>
            <person name="Russ C."/>
            <person name="Cuomo C."/>
            <person name="Burger G."/>
            <person name="Gray M.W."/>
            <person name="Holland P.W.H."/>
            <person name="King N."/>
            <person name="Lang F.B.F."/>
            <person name="Roger A.J."/>
            <person name="Ruiz-Trillo I."/>
            <person name="Young S.K."/>
            <person name="Zeng Q."/>
            <person name="Gargeya S."/>
            <person name="Fitzgerald M."/>
            <person name="Haas B."/>
            <person name="Abouelleil A."/>
            <person name="Alvarado L."/>
            <person name="Arachchi H.M."/>
            <person name="Berlin A."/>
            <person name="Chapman S.B."/>
            <person name="Gearin G."/>
            <person name="Goldberg J."/>
            <person name="Griggs A."/>
            <person name="Gujja S."/>
            <person name="Hansen M."/>
            <person name="Heiman D."/>
            <person name="Howarth C."/>
            <person name="Larimer J."/>
            <person name="Lui A."/>
            <person name="MacDonald P.J.P."/>
            <person name="McCowen C."/>
            <person name="Montmayeur A."/>
            <person name="Murphy C."/>
            <person name="Neiman D."/>
            <person name="Pearson M."/>
            <person name="Priest M."/>
            <person name="Roberts A."/>
            <person name="Saif S."/>
            <person name="Shea T."/>
            <person name="Sisk P."/>
            <person name="Stolte C."/>
            <person name="Sykes S."/>
            <person name="Wortman J."/>
            <person name="Nusbaum C."/>
            <person name="Birren B."/>
        </authorList>
    </citation>
    <scope>NUCLEOTIDE SEQUENCE [LARGE SCALE GENOMIC DNA]</scope>
    <source>
        <strain evidence="2 3">ATCC 38327</strain>
    </source>
</reference>
<reference evidence="3" key="2">
    <citation type="submission" date="2009-11" db="EMBL/GenBank/DDBJ databases">
        <title>The Genome Sequence of Allomyces macrogynus strain ATCC 38327.</title>
        <authorList>
            <consortium name="The Broad Institute Genome Sequencing Platform"/>
            <person name="Russ C."/>
            <person name="Cuomo C."/>
            <person name="Shea T."/>
            <person name="Young S.K."/>
            <person name="Zeng Q."/>
            <person name="Koehrsen M."/>
            <person name="Haas B."/>
            <person name="Borodovsky M."/>
            <person name="Guigo R."/>
            <person name="Alvarado L."/>
            <person name="Berlin A."/>
            <person name="Borenstein D."/>
            <person name="Chen Z."/>
            <person name="Engels R."/>
            <person name="Freedman E."/>
            <person name="Gellesch M."/>
            <person name="Goldberg J."/>
            <person name="Griggs A."/>
            <person name="Gujja S."/>
            <person name="Heiman D."/>
            <person name="Hepburn T."/>
            <person name="Howarth C."/>
            <person name="Jen D."/>
            <person name="Larson L."/>
            <person name="Lewis B."/>
            <person name="Mehta T."/>
            <person name="Park D."/>
            <person name="Pearson M."/>
            <person name="Roberts A."/>
            <person name="Saif S."/>
            <person name="Shenoy N."/>
            <person name="Sisk P."/>
            <person name="Stolte C."/>
            <person name="Sykes S."/>
            <person name="Walk T."/>
            <person name="White J."/>
            <person name="Yandava C."/>
            <person name="Burger G."/>
            <person name="Gray M.W."/>
            <person name="Holland P.W.H."/>
            <person name="King N."/>
            <person name="Lang F.B.F."/>
            <person name="Roger A.J."/>
            <person name="Ruiz-Trillo I."/>
            <person name="Lander E."/>
            <person name="Nusbaum C."/>
        </authorList>
    </citation>
    <scope>NUCLEOTIDE SEQUENCE [LARGE SCALE GENOMIC DNA]</scope>
    <source>
        <strain evidence="3">ATCC 38327</strain>
    </source>
</reference>
<dbReference type="GO" id="GO:0003714">
    <property type="term" value="F:transcription corepressor activity"/>
    <property type="evidence" value="ECO:0007669"/>
    <property type="project" value="InterPro"/>
</dbReference>
<proteinExistence type="predicted"/>
<organism evidence="2 3">
    <name type="scientific">Allomyces macrogynus (strain ATCC 38327)</name>
    <name type="common">Allomyces javanicus var. macrogynus</name>
    <dbReference type="NCBI Taxonomy" id="578462"/>
    <lineage>
        <taxon>Eukaryota</taxon>
        <taxon>Fungi</taxon>
        <taxon>Fungi incertae sedis</taxon>
        <taxon>Blastocladiomycota</taxon>
        <taxon>Blastocladiomycetes</taxon>
        <taxon>Blastocladiales</taxon>
        <taxon>Blastocladiaceae</taxon>
        <taxon>Allomyces</taxon>
    </lineage>
</organism>
<keyword evidence="3" id="KW-1185">Reference proteome</keyword>
<feature type="region of interest" description="Disordered" evidence="1">
    <location>
        <begin position="236"/>
        <end position="379"/>
    </location>
</feature>
<dbReference type="STRING" id="578462.A0A0L0T3G8"/>
<dbReference type="EMBL" id="GG745360">
    <property type="protein sequence ID" value="KNE69383.1"/>
    <property type="molecule type" value="Genomic_DNA"/>
</dbReference>
<name>A0A0L0T3G8_ALLM3</name>
<protein>
    <submittedName>
        <fullName evidence="2">Uncharacterized protein</fullName>
    </submittedName>
</protein>